<proteinExistence type="inferred from homology"/>
<dbReference type="GO" id="GO:0008793">
    <property type="term" value="F:aromatic-amino-acid transaminase activity"/>
    <property type="evidence" value="ECO:0007669"/>
    <property type="project" value="EnsemblFungi"/>
</dbReference>
<dbReference type="InterPro" id="IPR050859">
    <property type="entry name" value="Class-I_PLP-dep_aminotransf"/>
</dbReference>
<feature type="region of interest" description="Disordered" evidence="6">
    <location>
        <begin position="72"/>
        <end position="105"/>
    </location>
</feature>
<dbReference type="GO" id="GO:0009074">
    <property type="term" value="P:aromatic amino acid family catabolic process"/>
    <property type="evidence" value="ECO:0007669"/>
    <property type="project" value="TreeGrafter"/>
</dbReference>
<dbReference type="EMBL" id="LT598454">
    <property type="protein sequence ID" value="SCU85230.1"/>
    <property type="molecule type" value="Genomic_DNA"/>
</dbReference>
<evidence type="ECO:0000256" key="5">
    <source>
        <dbReference type="ARBA" id="ARBA00022898"/>
    </source>
</evidence>
<evidence type="ECO:0000313" key="9">
    <source>
        <dbReference type="Proteomes" id="UP000190274"/>
    </source>
</evidence>
<dbReference type="Pfam" id="PF00155">
    <property type="entry name" value="Aminotran_1_2"/>
    <property type="match status" value="1"/>
</dbReference>
<evidence type="ECO:0000256" key="4">
    <source>
        <dbReference type="ARBA" id="ARBA00022679"/>
    </source>
</evidence>
<gene>
    <name evidence="8" type="ORF">LADA_0D06370G</name>
</gene>
<dbReference type="InterPro" id="IPR004839">
    <property type="entry name" value="Aminotransferase_I/II_large"/>
</dbReference>
<evidence type="ECO:0000256" key="2">
    <source>
        <dbReference type="ARBA" id="ARBA00007441"/>
    </source>
</evidence>
<dbReference type="GO" id="GO:0047536">
    <property type="term" value="F:2-aminoadipate transaminase activity"/>
    <property type="evidence" value="ECO:0007669"/>
    <property type="project" value="TreeGrafter"/>
</dbReference>
<comment type="similarity">
    <text evidence="2">Belongs to the class-I pyridoxal-phosphate-dependent aminotransferase family.</text>
</comment>
<protein>
    <submittedName>
        <fullName evidence="8">LADA_0D06370g1_1</fullName>
    </submittedName>
</protein>
<dbReference type="GO" id="GO:0009094">
    <property type="term" value="P:L-phenylalanine biosynthetic process"/>
    <property type="evidence" value="ECO:0007669"/>
    <property type="project" value="EnsemblFungi"/>
</dbReference>
<reference evidence="8 9" key="1">
    <citation type="submission" date="2016-03" db="EMBL/GenBank/DDBJ databases">
        <authorList>
            <person name="Devillers H."/>
        </authorList>
    </citation>
    <scope>NUCLEOTIDE SEQUENCE [LARGE SCALE GENOMIC DNA]</scope>
    <source>
        <strain evidence="8">CBS 10888</strain>
    </source>
</reference>
<feature type="domain" description="Aminotransferase class I/classII large" evidence="7">
    <location>
        <begin position="164"/>
        <end position="520"/>
    </location>
</feature>
<evidence type="ECO:0000256" key="6">
    <source>
        <dbReference type="SAM" id="MobiDB-lite"/>
    </source>
</evidence>
<dbReference type="SUPFAM" id="SSF53383">
    <property type="entry name" value="PLP-dependent transferases"/>
    <property type="match status" value="1"/>
</dbReference>
<dbReference type="GO" id="GO:0019878">
    <property type="term" value="P:lysine biosynthetic process via aminoadipic acid"/>
    <property type="evidence" value="ECO:0007669"/>
    <property type="project" value="TreeGrafter"/>
</dbReference>
<name>A0A1G4J6G5_9SACH</name>
<dbReference type="AlphaFoldDB" id="A0A1G4J6G5"/>
<dbReference type="CDD" id="cd00609">
    <property type="entry name" value="AAT_like"/>
    <property type="match status" value="1"/>
</dbReference>
<keyword evidence="9" id="KW-1185">Reference proteome</keyword>
<keyword evidence="3" id="KW-0032">Aminotransferase</keyword>
<evidence type="ECO:0000313" key="8">
    <source>
        <dbReference type="EMBL" id="SCU85230.1"/>
    </source>
</evidence>
<dbReference type="PANTHER" id="PTHR42790:SF2">
    <property type="entry name" value="AROMATIC AMINO ACID AMINOTRANSFERASE 2"/>
    <property type="match status" value="1"/>
</dbReference>
<dbReference type="Gene3D" id="3.40.640.10">
    <property type="entry name" value="Type I PLP-dependent aspartate aminotransferase-like (Major domain)"/>
    <property type="match status" value="1"/>
</dbReference>
<dbReference type="OrthoDB" id="691673at2759"/>
<dbReference type="InterPro" id="IPR015424">
    <property type="entry name" value="PyrdxlP-dep_Trfase"/>
</dbReference>
<keyword evidence="5" id="KW-0663">Pyridoxal phosphate</keyword>
<comment type="cofactor">
    <cofactor evidence="1">
        <name>pyridoxal 5'-phosphate</name>
        <dbReference type="ChEBI" id="CHEBI:597326"/>
    </cofactor>
</comment>
<evidence type="ECO:0000256" key="1">
    <source>
        <dbReference type="ARBA" id="ARBA00001933"/>
    </source>
</evidence>
<organism evidence="8 9">
    <name type="scientific">Lachancea dasiensis</name>
    <dbReference type="NCBI Taxonomy" id="1072105"/>
    <lineage>
        <taxon>Eukaryota</taxon>
        <taxon>Fungi</taxon>
        <taxon>Dikarya</taxon>
        <taxon>Ascomycota</taxon>
        <taxon>Saccharomycotina</taxon>
        <taxon>Saccharomycetes</taxon>
        <taxon>Saccharomycetales</taxon>
        <taxon>Saccharomycetaceae</taxon>
        <taxon>Lachancea</taxon>
    </lineage>
</organism>
<dbReference type="GO" id="GO:0006571">
    <property type="term" value="P:tyrosine biosynthetic process"/>
    <property type="evidence" value="ECO:0007669"/>
    <property type="project" value="EnsemblFungi"/>
</dbReference>
<keyword evidence="4" id="KW-0808">Transferase</keyword>
<evidence type="ECO:0000259" key="7">
    <source>
        <dbReference type="Pfam" id="PF00155"/>
    </source>
</evidence>
<dbReference type="PANTHER" id="PTHR42790">
    <property type="entry name" value="AMINOTRANSFERASE"/>
    <property type="match status" value="1"/>
</dbReference>
<dbReference type="Proteomes" id="UP000190274">
    <property type="component" value="Chromosome D"/>
</dbReference>
<evidence type="ECO:0000256" key="3">
    <source>
        <dbReference type="ARBA" id="ARBA00022576"/>
    </source>
</evidence>
<sequence length="533" mass="60401">MSLEARYKRFLSYRADARKFTPFWHVTVPDFVKPHPKPIDLGAGMPNEGLFPVESVHLNVLDHPFEHQDYGFRSPRLHRDHDSRPPKETSDAGKPAPHNERDLVSQKFSDGSMVDIWRYEPAGSSSIPIQSGFQYNQTRGLTPLVDFCRDFISSVHPPAYDEWDLTFANGSSDSLFKVFETLSDHSTTVLVEEFTFPPTLSNISSTGATAIPIKGNSSSDPEVQGIDTEYLANLLDNWSESEHAHLPKPRLLYTIPTGQNPTGMTLSLAKRKEIYALAEKHDFLIVEDDPYGYLRFPFYDSQNPRFNPYEHGGYTIEQYRSEVLAKSFITLDTSGRVIRCETFSKVFFPGLRLSFIVANKYFISKLVEFEEVSTRAPSGVSQAVVHNVIQKWAHSFDSAVEAWLSWVMKVAGQYTHRRNVLFEALQATPAFQKGLFTLVPVSAGMFAFLQLNLDKIPNLDKPEEAMRVLGYKFMEEGVQAVQGVNMAVCKKFSFHRSQFLRVTYAYAANDEELQEASKRLSSGLERLVEAYAK</sequence>
<dbReference type="GO" id="GO:0030170">
    <property type="term" value="F:pyridoxal phosphate binding"/>
    <property type="evidence" value="ECO:0007669"/>
    <property type="project" value="InterPro"/>
</dbReference>
<accession>A0A1G4J6G5</accession>
<feature type="compositionally biased region" description="Basic and acidic residues" evidence="6">
    <location>
        <begin position="77"/>
        <end position="104"/>
    </location>
</feature>
<dbReference type="STRING" id="1266660.A0A1G4J6G5"/>
<dbReference type="InterPro" id="IPR015421">
    <property type="entry name" value="PyrdxlP-dep_Trfase_major"/>
</dbReference>